<evidence type="ECO:0000256" key="4">
    <source>
        <dbReference type="ARBA" id="ARBA00023136"/>
    </source>
</evidence>
<feature type="transmembrane region" description="Helical" evidence="6">
    <location>
        <begin position="105"/>
        <end position="124"/>
    </location>
</feature>
<protein>
    <recommendedName>
        <fullName evidence="7">O-antigen ligase-related domain-containing protein</fullName>
    </recommendedName>
</protein>
<dbReference type="InterPro" id="IPR051533">
    <property type="entry name" value="WaaL-like"/>
</dbReference>
<evidence type="ECO:0000256" key="2">
    <source>
        <dbReference type="ARBA" id="ARBA00022692"/>
    </source>
</evidence>
<feature type="transmembrane region" description="Helical" evidence="6">
    <location>
        <begin position="54"/>
        <end position="72"/>
    </location>
</feature>
<dbReference type="GO" id="GO:0016020">
    <property type="term" value="C:membrane"/>
    <property type="evidence" value="ECO:0007669"/>
    <property type="project" value="UniProtKB-SubCell"/>
</dbReference>
<dbReference type="AlphaFoldDB" id="K9GXP7"/>
<evidence type="ECO:0000256" key="3">
    <source>
        <dbReference type="ARBA" id="ARBA00022989"/>
    </source>
</evidence>
<dbReference type="PANTHER" id="PTHR37422">
    <property type="entry name" value="TEICHURONIC ACID BIOSYNTHESIS PROTEIN TUAE"/>
    <property type="match status" value="1"/>
</dbReference>
<dbReference type="PATRIC" id="fig|1238182.3.peg.2586"/>
<feature type="compositionally biased region" description="Pro residues" evidence="5">
    <location>
        <begin position="419"/>
        <end position="443"/>
    </location>
</feature>
<feature type="region of interest" description="Disordered" evidence="5">
    <location>
        <begin position="407"/>
        <end position="443"/>
    </location>
</feature>
<dbReference type="Pfam" id="PF04932">
    <property type="entry name" value="Wzy_C"/>
    <property type="match status" value="1"/>
</dbReference>
<keyword evidence="9" id="KW-1185">Reference proteome</keyword>
<keyword evidence="2 6" id="KW-0812">Transmembrane</keyword>
<dbReference type="EMBL" id="ANHY01000012">
    <property type="protein sequence ID" value="EKV29549.1"/>
    <property type="molecule type" value="Genomic_DNA"/>
</dbReference>
<evidence type="ECO:0000259" key="7">
    <source>
        <dbReference type="Pfam" id="PF04932"/>
    </source>
</evidence>
<feature type="transmembrane region" description="Helical" evidence="6">
    <location>
        <begin position="249"/>
        <end position="267"/>
    </location>
</feature>
<feature type="transmembrane region" description="Helical" evidence="6">
    <location>
        <begin position="180"/>
        <end position="197"/>
    </location>
</feature>
<name>K9GXP7_9PROT</name>
<dbReference type="PANTHER" id="PTHR37422:SF23">
    <property type="entry name" value="TEICHURONIC ACID BIOSYNTHESIS PROTEIN TUAE"/>
    <property type="match status" value="1"/>
</dbReference>
<dbReference type="InterPro" id="IPR007016">
    <property type="entry name" value="O-antigen_ligase-rel_domated"/>
</dbReference>
<keyword evidence="4 6" id="KW-0472">Membrane</keyword>
<proteinExistence type="predicted"/>
<evidence type="ECO:0000256" key="1">
    <source>
        <dbReference type="ARBA" id="ARBA00004141"/>
    </source>
</evidence>
<accession>K9GXP7</accession>
<feature type="transmembrane region" description="Helical" evidence="6">
    <location>
        <begin position="25"/>
        <end position="42"/>
    </location>
</feature>
<comment type="subcellular location">
    <subcellularLocation>
        <location evidence="1">Membrane</location>
        <topology evidence="1">Multi-pass membrane protein</topology>
    </subcellularLocation>
</comment>
<reference evidence="8 9" key="1">
    <citation type="journal article" date="2013" name="Genome Announc.">
        <title>Draft Genome Sequence of an Alphaproteobacterium, Caenispirillum salinarum AK4(T), Isolated from a Solar Saltern.</title>
        <authorList>
            <person name="Khatri I."/>
            <person name="Singh A."/>
            <person name="Korpole S."/>
            <person name="Pinnaka A.K."/>
            <person name="Subramanian S."/>
        </authorList>
    </citation>
    <scope>NUCLEOTIDE SEQUENCE [LARGE SCALE GENOMIC DNA]</scope>
    <source>
        <strain evidence="8 9">AK4</strain>
    </source>
</reference>
<dbReference type="RefSeq" id="WP_009541030.1">
    <property type="nucleotide sequence ID" value="NZ_ANHY01000012.1"/>
</dbReference>
<evidence type="ECO:0000313" key="8">
    <source>
        <dbReference type="EMBL" id="EKV29549.1"/>
    </source>
</evidence>
<gene>
    <name evidence="8" type="ORF">C882_0371</name>
</gene>
<dbReference type="OrthoDB" id="4391260at2"/>
<feature type="transmembrane region" description="Helical" evidence="6">
    <location>
        <begin position="335"/>
        <end position="355"/>
    </location>
</feature>
<evidence type="ECO:0000256" key="5">
    <source>
        <dbReference type="SAM" id="MobiDB-lite"/>
    </source>
</evidence>
<organism evidence="8 9">
    <name type="scientific">Caenispirillum salinarum AK4</name>
    <dbReference type="NCBI Taxonomy" id="1238182"/>
    <lineage>
        <taxon>Bacteria</taxon>
        <taxon>Pseudomonadati</taxon>
        <taxon>Pseudomonadota</taxon>
        <taxon>Alphaproteobacteria</taxon>
        <taxon>Rhodospirillales</taxon>
        <taxon>Novispirillaceae</taxon>
        <taxon>Caenispirillum</taxon>
    </lineage>
</organism>
<feature type="domain" description="O-antigen ligase-related" evidence="7">
    <location>
        <begin position="213"/>
        <end position="343"/>
    </location>
</feature>
<dbReference type="STRING" id="1238182.C882_0371"/>
<evidence type="ECO:0000256" key="6">
    <source>
        <dbReference type="SAM" id="Phobius"/>
    </source>
</evidence>
<comment type="caution">
    <text evidence="8">The sequence shown here is derived from an EMBL/GenBank/DDBJ whole genome shotgun (WGS) entry which is preliminary data.</text>
</comment>
<feature type="transmembrane region" description="Helical" evidence="6">
    <location>
        <begin position="362"/>
        <end position="381"/>
    </location>
</feature>
<feature type="transmembrane region" description="Helical" evidence="6">
    <location>
        <begin position="228"/>
        <end position="244"/>
    </location>
</feature>
<dbReference type="Proteomes" id="UP000009881">
    <property type="component" value="Unassembled WGS sequence"/>
</dbReference>
<sequence>MERAAFRAGLALVVLAPLPLGANRPWAWSLLALALGLLLAAARPALPRPLWPAAALWVAVLGWVAAQVGGLAPPVRPDVWARAAAALGQAVPAGASLDADAGRAVLLRLMMAAGCFWLFAAWGASRRRSASALRAIGWAAVVWAAFGLVLLTMGGDRLPFGEKTRHLGAATGPFPNRNTFALWLGMGLCALAAAAVQAEAHRRWARAAPWVAGAAVVLVALVLTQSRAGTLAAGAGVAVTLALLGRRRWVLLAVPAGVLALALLTPLETRLAATAEAPLPRLTVWAVTLEGILAEPWRGIGAGAFPDAFAAARPRALLQPWHYAHQAYLELAWELGVPTVLVLLAAIGWAVAVAVRGALNGSTTAAAGVGAAMAAGLHALADFSPQIPAAALLMASLLGLGCGRSCAAEAPPRRASAEPPAPARRPRPTPAPPGPAPSPDRQL</sequence>
<feature type="transmembrane region" description="Helical" evidence="6">
    <location>
        <begin position="204"/>
        <end position="222"/>
    </location>
</feature>
<feature type="transmembrane region" description="Helical" evidence="6">
    <location>
        <begin position="387"/>
        <end position="407"/>
    </location>
</feature>
<evidence type="ECO:0000313" key="9">
    <source>
        <dbReference type="Proteomes" id="UP000009881"/>
    </source>
</evidence>
<dbReference type="eggNOG" id="COG3307">
    <property type="taxonomic scope" value="Bacteria"/>
</dbReference>
<keyword evidence="3 6" id="KW-1133">Transmembrane helix</keyword>
<feature type="transmembrane region" description="Helical" evidence="6">
    <location>
        <begin position="136"/>
        <end position="155"/>
    </location>
</feature>